<dbReference type="PANTHER" id="PTHR18919">
    <property type="entry name" value="ACETYL-COA C-ACYLTRANSFERASE"/>
    <property type="match status" value="1"/>
</dbReference>
<dbReference type="STRING" id="1229780.BN381_10025"/>
<dbReference type="RefSeq" id="WP_012222563.1">
    <property type="nucleotide sequence ID" value="NZ_HG422565.1"/>
</dbReference>
<dbReference type="Pfam" id="PF18313">
    <property type="entry name" value="TLP1_add_C"/>
    <property type="match status" value="1"/>
</dbReference>
<accession>R4YVF7</accession>
<evidence type="ECO:0000256" key="2">
    <source>
        <dbReference type="ARBA" id="ARBA00022679"/>
    </source>
</evidence>
<dbReference type="PANTHER" id="PTHR18919:SF139">
    <property type="entry name" value="THIOLASE-LIKE PROTEIN TYPE 1 ADDITIONAL C-TERMINAL DOMAIN-CONTAINING PROTEIN"/>
    <property type="match status" value="1"/>
</dbReference>
<dbReference type="Gene3D" id="2.40.50.840">
    <property type="match status" value="1"/>
</dbReference>
<dbReference type="AlphaFoldDB" id="R4YVF7"/>
<evidence type="ECO:0000256" key="3">
    <source>
        <dbReference type="ARBA" id="ARBA00023315"/>
    </source>
</evidence>
<evidence type="ECO:0000256" key="1">
    <source>
        <dbReference type="ARBA" id="ARBA00010982"/>
    </source>
</evidence>
<sequence length="505" mass="52658">MPTQPLPAGVDPRTPVLIGVGQHLQRTDRGDPELSPAALMTESLRLALTDSGSDSPDALGRSLGWIGAVPALTWRYNDAAREVADSIGADGAITATCAMGGHSPNYLLGAAARAIATGALDVAAITGGEAGRARAAHRATGAQPDWGTQDDDVAPDQMVGPTELEMAHPAEAAHRLYMPTQMYPLFETALRAASGRCIDDHQADVGELWAGFAGVAACNPHAWDRTPYTAAELITPSASNRWVGWPYTKHLVSNARVDMGASVLVASAQAAAAAGVPTDRWIFLHSGTDAVDRLASERASFADSPAMRIAGGRALQLAGLTPNDLDFIDLYSCFPSAVQLAANALGIDTHRALTTWGGLCFAGGPWNNPVSHALAATVDALRDLGTGTALVTANGGIVHKHSFCVLATEPPRNGFRWESPQAEVDASDAAVPVVLHPSGPASIEAYTVMHDRGNLPERAHAAVRLADGARAWAFSDDADTMDELMAAEGVGRSVSVDDAVLRLTS</sequence>
<name>R4YVF7_9ACTN</name>
<reference evidence="5 6" key="1">
    <citation type="journal article" date="2013" name="ISME J.">
        <title>Metabolic model for the filamentous 'Candidatus Microthrix parvicella' based on genomic and metagenomic analyses.</title>
        <authorList>
            <person name="Jon McIlroy S."/>
            <person name="Kristiansen R."/>
            <person name="Albertsen M."/>
            <person name="Michael Karst S."/>
            <person name="Rossetti S."/>
            <person name="Lund Nielsen J."/>
            <person name="Tandoi V."/>
            <person name="James Seviour R."/>
            <person name="Nielsen P.H."/>
        </authorList>
    </citation>
    <scope>NUCLEOTIDE SEQUENCE [LARGE SCALE GENOMIC DNA]</scope>
    <source>
        <strain evidence="5 6">RN1</strain>
    </source>
</reference>
<feature type="domain" description="Thiolase-like protein type 1 additional C-terminal" evidence="4">
    <location>
        <begin position="421"/>
        <end position="497"/>
    </location>
</feature>
<dbReference type="Proteomes" id="UP000018291">
    <property type="component" value="Unassembled WGS sequence"/>
</dbReference>
<evidence type="ECO:0000313" key="5">
    <source>
        <dbReference type="EMBL" id="CCM61794.1"/>
    </source>
</evidence>
<comment type="caution">
    <text evidence="5">The sequence shown here is derived from an EMBL/GenBank/DDBJ whole genome shotgun (WGS) entry which is preliminary data.</text>
</comment>
<keyword evidence="2" id="KW-0808">Transferase</keyword>
<protein>
    <recommendedName>
        <fullName evidence="4">Thiolase-like protein type 1 additional C-terminal domain-containing protein</fullName>
    </recommendedName>
</protein>
<evidence type="ECO:0000259" key="4">
    <source>
        <dbReference type="Pfam" id="PF18313"/>
    </source>
</evidence>
<comment type="similarity">
    <text evidence="1">Belongs to the thiolase-like superfamily. Thiolase family.</text>
</comment>
<evidence type="ECO:0000313" key="6">
    <source>
        <dbReference type="Proteomes" id="UP000018291"/>
    </source>
</evidence>
<dbReference type="GO" id="GO:0016746">
    <property type="term" value="F:acyltransferase activity"/>
    <property type="evidence" value="ECO:0007669"/>
    <property type="project" value="UniProtKB-KW"/>
</dbReference>
<dbReference type="EMBL" id="CANL01000001">
    <property type="protein sequence ID" value="CCM61794.1"/>
    <property type="molecule type" value="Genomic_DNA"/>
</dbReference>
<keyword evidence="6" id="KW-1185">Reference proteome</keyword>
<keyword evidence="3" id="KW-0012">Acyltransferase</keyword>
<dbReference type="eggNOG" id="COG0183">
    <property type="taxonomic scope" value="Bacteria"/>
</dbReference>
<proteinExistence type="inferred from homology"/>
<dbReference type="Gene3D" id="3.40.47.10">
    <property type="match status" value="1"/>
</dbReference>
<dbReference type="OrthoDB" id="4470569at2"/>
<dbReference type="HOGENOM" id="CLU_026848_1_0_11"/>
<dbReference type="InterPro" id="IPR040771">
    <property type="entry name" value="TLP1_add_C"/>
</dbReference>
<dbReference type="InterPro" id="IPR016039">
    <property type="entry name" value="Thiolase-like"/>
</dbReference>
<gene>
    <name evidence="5" type="ORF">BN381_10025</name>
</gene>
<dbReference type="SUPFAM" id="SSF53901">
    <property type="entry name" value="Thiolase-like"/>
    <property type="match status" value="1"/>
</dbReference>
<organism evidence="5 6">
    <name type="scientific">Candidatus Neomicrothrix parvicella RN1</name>
    <dbReference type="NCBI Taxonomy" id="1229780"/>
    <lineage>
        <taxon>Bacteria</taxon>
        <taxon>Bacillati</taxon>
        <taxon>Actinomycetota</taxon>
        <taxon>Acidimicrobiia</taxon>
        <taxon>Acidimicrobiales</taxon>
        <taxon>Microthrixaceae</taxon>
        <taxon>Candidatus Neomicrothrix</taxon>
    </lineage>
</organism>